<dbReference type="RefSeq" id="WP_209705355.1">
    <property type="nucleotide sequence ID" value="NZ_JAFIDA010000001.1"/>
</dbReference>
<evidence type="ECO:0000313" key="4">
    <source>
        <dbReference type="EMBL" id="MBP1326461.1"/>
    </source>
</evidence>
<reference evidence="4" key="1">
    <citation type="submission" date="2021-02" db="EMBL/GenBank/DDBJ databases">
        <title>Sequencing the genomes of 1000 actinobacteria strains.</title>
        <authorList>
            <person name="Klenk H.-P."/>
        </authorList>
    </citation>
    <scope>NUCLEOTIDE SEQUENCE</scope>
    <source>
        <strain evidence="4">DSM 22850</strain>
    </source>
</reference>
<gene>
    <name evidence="4" type="ORF">JOF28_001693</name>
</gene>
<organism evidence="4 5">
    <name type="scientific">Leucobacter exalbidus</name>
    <dbReference type="NCBI Taxonomy" id="662960"/>
    <lineage>
        <taxon>Bacteria</taxon>
        <taxon>Bacillati</taxon>
        <taxon>Actinomycetota</taxon>
        <taxon>Actinomycetes</taxon>
        <taxon>Micrococcales</taxon>
        <taxon>Microbacteriaceae</taxon>
        <taxon>Leucobacter</taxon>
    </lineage>
</organism>
<dbReference type="PRINTS" id="PR00081">
    <property type="entry name" value="GDHRDH"/>
</dbReference>
<dbReference type="GO" id="GO:0016616">
    <property type="term" value="F:oxidoreductase activity, acting on the CH-OH group of donors, NAD or NADP as acceptor"/>
    <property type="evidence" value="ECO:0007669"/>
    <property type="project" value="UniProtKB-ARBA"/>
</dbReference>
<dbReference type="AlphaFoldDB" id="A0A940T5Z2"/>
<feature type="domain" description="Ketoreductase" evidence="3">
    <location>
        <begin position="8"/>
        <end position="178"/>
    </location>
</feature>
<sequence length="282" mass="28417">MQALMQGKIVLVTGGTQGLGLAVAEAAAREGAAGVVIVGRSAAKAEIALAAIAAAGSGAAGNGAEAAGAEGTGAAASGVATHAVLADLSVEGEAERAVAETIAHFGRIDSLVNAAGATSRGTLLDTSRELLNDHLTLNLVVPFMTMQGAVADMQSRGAPGTIVNVITMSMHGGQPYLAPYVASKAGLAGLTKNAAFAHRFDRIRINGLNIGWTATPGEAVTQHTFHGAAENWLDEASAAQPMGKLGQPEEIADAIVFLLSERSGVVTGSIIDWDQNVPGAYE</sequence>
<evidence type="ECO:0000259" key="3">
    <source>
        <dbReference type="SMART" id="SM00822"/>
    </source>
</evidence>
<dbReference type="InterPro" id="IPR002347">
    <property type="entry name" value="SDR_fam"/>
</dbReference>
<accession>A0A940T5Z2</accession>
<evidence type="ECO:0000313" key="5">
    <source>
        <dbReference type="Proteomes" id="UP000675163"/>
    </source>
</evidence>
<dbReference type="Pfam" id="PF13561">
    <property type="entry name" value="adh_short_C2"/>
    <property type="match status" value="1"/>
</dbReference>
<dbReference type="InterPro" id="IPR057326">
    <property type="entry name" value="KR_dom"/>
</dbReference>
<dbReference type="SUPFAM" id="SSF51735">
    <property type="entry name" value="NAD(P)-binding Rossmann-fold domains"/>
    <property type="match status" value="1"/>
</dbReference>
<comment type="similarity">
    <text evidence="1">Belongs to the short-chain dehydrogenases/reductases (SDR) family.</text>
</comment>
<name>A0A940T5Z2_9MICO</name>
<comment type="caution">
    <text evidence="4">The sequence shown here is derived from an EMBL/GenBank/DDBJ whole genome shotgun (WGS) entry which is preliminary data.</text>
</comment>
<dbReference type="CDD" id="cd05233">
    <property type="entry name" value="SDR_c"/>
    <property type="match status" value="1"/>
</dbReference>
<dbReference type="InterPro" id="IPR036291">
    <property type="entry name" value="NAD(P)-bd_dom_sf"/>
</dbReference>
<protein>
    <submittedName>
        <fullName evidence="4">NAD(P)-dependent dehydrogenase (Short-subunit alcohol dehydrogenase family)</fullName>
    </submittedName>
</protein>
<dbReference type="FunFam" id="3.40.50.720:FF:000084">
    <property type="entry name" value="Short-chain dehydrogenase reductase"/>
    <property type="match status" value="1"/>
</dbReference>
<dbReference type="EMBL" id="JAFIDA010000001">
    <property type="protein sequence ID" value="MBP1326461.1"/>
    <property type="molecule type" value="Genomic_DNA"/>
</dbReference>
<dbReference type="PANTHER" id="PTHR42760">
    <property type="entry name" value="SHORT-CHAIN DEHYDROGENASES/REDUCTASES FAMILY MEMBER"/>
    <property type="match status" value="1"/>
</dbReference>
<evidence type="ECO:0000256" key="1">
    <source>
        <dbReference type="ARBA" id="ARBA00006484"/>
    </source>
</evidence>
<dbReference type="Gene3D" id="3.40.50.720">
    <property type="entry name" value="NAD(P)-binding Rossmann-like Domain"/>
    <property type="match status" value="1"/>
</dbReference>
<dbReference type="PANTHER" id="PTHR42760:SF133">
    <property type="entry name" value="3-OXOACYL-[ACYL-CARRIER-PROTEIN] REDUCTASE"/>
    <property type="match status" value="1"/>
</dbReference>
<keyword evidence="5" id="KW-1185">Reference proteome</keyword>
<keyword evidence="2" id="KW-0560">Oxidoreductase</keyword>
<dbReference type="PRINTS" id="PR00080">
    <property type="entry name" value="SDRFAMILY"/>
</dbReference>
<evidence type="ECO:0000256" key="2">
    <source>
        <dbReference type="ARBA" id="ARBA00023002"/>
    </source>
</evidence>
<dbReference type="Proteomes" id="UP000675163">
    <property type="component" value="Unassembled WGS sequence"/>
</dbReference>
<dbReference type="NCBIfam" id="NF004847">
    <property type="entry name" value="PRK06198.1"/>
    <property type="match status" value="1"/>
</dbReference>
<proteinExistence type="inferred from homology"/>
<dbReference type="SMART" id="SM00822">
    <property type="entry name" value="PKS_KR"/>
    <property type="match status" value="1"/>
</dbReference>